<dbReference type="SUPFAM" id="SSF82185">
    <property type="entry name" value="Histone H3 K4-specific methyltransferase SET7/9 N-terminal domain"/>
    <property type="match status" value="1"/>
</dbReference>
<evidence type="ECO:0000313" key="2">
    <source>
        <dbReference type="EMBL" id="CUN92801.1"/>
    </source>
</evidence>
<keyword evidence="1" id="KW-1133">Transmembrane helix</keyword>
<dbReference type="Proteomes" id="UP000095651">
    <property type="component" value="Unassembled WGS sequence"/>
</dbReference>
<dbReference type="AlphaFoldDB" id="A0A174AVG1"/>
<keyword evidence="1" id="KW-0812">Transmembrane</keyword>
<sequence length="321" mass="34925">MKNNRDFPLRTAGVAAVIAVLLLILSILGNVRISGYLKASMEESIHQVESEIASKEVQESIEESKMEETAVHEISLTYTEEQLLNLLEGKMHANDLEGAARVLNENDTAFQDLFFGKLADETCLYSSSVDSEGGSPHIAPIDPQGADPHTGGVMKDEADGHGLVFQRAGTIFYGDFKDGKPSGQCVALQAITLDEGVRYDYSVGTWTDGVMDGAGECGYDYYEGVTGDGAKKTVKKGNFADDLMEGEISYTSVNGDGESTSWTMTVENGVIVPDARWISDTSDDGTPVFRLMADTDDVHAYVVEADAMEEVRWKNMIEWGE</sequence>
<accession>A0A174AVG1</accession>
<proteinExistence type="predicted"/>
<organism evidence="2 3">
    <name type="scientific">Hungatella hathewayi</name>
    <dbReference type="NCBI Taxonomy" id="154046"/>
    <lineage>
        <taxon>Bacteria</taxon>
        <taxon>Bacillati</taxon>
        <taxon>Bacillota</taxon>
        <taxon>Clostridia</taxon>
        <taxon>Lachnospirales</taxon>
        <taxon>Lachnospiraceae</taxon>
        <taxon>Hungatella</taxon>
    </lineage>
</organism>
<feature type="transmembrane region" description="Helical" evidence="1">
    <location>
        <begin position="12"/>
        <end position="31"/>
    </location>
</feature>
<reference evidence="2 3" key="1">
    <citation type="submission" date="2015-09" db="EMBL/GenBank/DDBJ databases">
        <authorList>
            <consortium name="Pathogen Informatics"/>
        </authorList>
    </citation>
    <scope>NUCLEOTIDE SEQUENCE [LARGE SCALE GENOMIC DNA]</scope>
    <source>
        <strain evidence="2 3">2789STDY5608850</strain>
    </source>
</reference>
<evidence type="ECO:0000256" key="1">
    <source>
        <dbReference type="SAM" id="Phobius"/>
    </source>
</evidence>
<protein>
    <submittedName>
        <fullName evidence="2">Uncharacterized protein</fullName>
    </submittedName>
</protein>
<name>A0A174AVG1_9FIRM</name>
<dbReference type="EMBL" id="CYZE01000003">
    <property type="protein sequence ID" value="CUN92801.1"/>
    <property type="molecule type" value="Genomic_DNA"/>
</dbReference>
<gene>
    <name evidence="2" type="ORF">ERS852407_01398</name>
</gene>
<evidence type="ECO:0000313" key="3">
    <source>
        <dbReference type="Proteomes" id="UP000095651"/>
    </source>
</evidence>
<keyword evidence="1" id="KW-0472">Membrane</keyword>
<dbReference type="RefSeq" id="WP_055653775.1">
    <property type="nucleotide sequence ID" value="NZ_CABIXC010000003.1"/>
</dbReference>